<feature type="region of interest" description="Disordered" evidence="5">
    <location>
        <begin position="172"/>
        <end position="243"/>
    </location>
</feature>
<proteinExistence type="predicted"/>
<dbReference type="GO" id="GO:0015743">
    <property type="term" value="P:malate transport"/>
    <property type="evidence" value="ECO:0007669"/>
    <property type="project" value="InterPro"/>
</dbReference>
<keyword evidence="2 6" id="KW-0812">Transmembrane</keyword>
<feature type="region of interest" description="Disordered" evidence="5">
    <location>
        <begin position="112"/>
        <end position="150"/>
    </location>
</feature>
<feature type="compositionally biased region" description="Polar residues" evidence="5">
    <location>
        <begin position="121"/>
        <end position="146"/>
    </location>
</feature>
<keyword evidence="3 6" id="KW-1133">Transmembrane helix</keyword>
<sequence>MKLKLDYSAKLLGITFILVLWTPQSEDQATDVAASRISCIVIALVLMAVLAIAIYPSIASELVLGELRKAMEDIASFNQIVWNEVTQTCKEESMRISNSFRVRSEACLASSAEAPGLSDPGRSQISPASQQSSNRQSGRAGCQSTAEAGVKAWPAEQPRHCLDSSMFQARDGAVEHADDAKHGRKVQNKTNSKSCRDSQSCGSKGGSEHGPAVSSSSRRQPPAGPWHGSQQIDRSTGAQQVPQGNSFIRRWQRQYYLKKLEEQAKEASVHAALDDLEQNLDREAWLGHCHKGYLELDREQPFFDALGDFRTHIAKCEEHVTTALSEVYMGYWAGRRWFFPTVFYQNLLRQPSGWHMPEKVLKRVRMRMQRTVRVLYMIHCTFRDGFQGEVLEELQHNYPLELLMALSNAAISAMKEFVEHFPQAYAAPPQLMPADALVKLDAVTNELLELAKASRANKVDLIMMGERYRQLLDRGVDPWQPAQAERNAPSFADMKLPGMRMIGERLRSSGNPTSGSGVYEEHGLFLFPNTDAGWLATARWYSFHFLVQQLVGALVRLRISLNLVLPLLPGAEVAQAMPASKEGAHGNGEALKASTESSVAKGQDGAMRCEDCF</sequence>
<evidence type="ECO:0000256" key="5">
    <source>
        <dbReference type="SAM" id="MobiDB-lite"/>
    </source>
</evidence>
<accession>A0AAV1I104</accession>
<evidence type="ECO:0000256" key="3">
    <source>
        <dbReference type="ARBA" id="ARBA00022989"/>
    </source>
</evidence>
<protein>
    <submittedName>
        <fullName evidence="7">Uncharacterized protein</fullName>
    </submittedName>
</protein>
<dbReference type="AlphaFoldDB" id="A0AAV1I104"/>
<reference evidence="7 8" key="1">
    <citation type="submission" date="2023-10" db="EMBL/GenBank/DDBJ databases">
        <authorList>
            <person name="Maclean D."/>
            <person name="Macfadyen A."/>
        </authorList>
    </citation>
    <scope>NUCLEOTIDE SEQUENCE [LARGE SCALE GENOMIC DNA]</scope>
</reference>
<organism evidence="7 8">
    <name type="scientific">Coccomyxa viridis</name>
    <dbReference type="NCBI Taxonomy" id="1274662"/>
    <lineage>
        <taxon>Eukaryota</taxon>
        <taxon>Viridiplantae</taxon>
        <taxon>Chlorophyta</taxon>
        <taxon>core chlorophytes</taxon>
        <taxon>Trebouxiophyceae</taxon>
        <taxon>Trebouxiophyceae incertae sedis</taxon>
        <taxon>Coccomyxaceae</taxon>
        <taxon>Coccomyxa</taxon>
    </lineage>
</organism>
<dbReference type="EMBL" id="CAUYUE010000005">
    <property type="protein sequence ID" value="CAK0771349.1"/>
    <property type="molecule type" value="Genomic_DNA"/>
</dbReference>
<feature type="compositionally biased region" description="Polar residues" evidence="5">
    <location>
        <begin position="188"/>
        <end position="202"/>
    </location>
</feature>
<feature type="compositionally biased region" description="Polar residues" evidence="5">
    <location>
        <begin position="228"/>
        <end position="243"/>
    </location>
</feature>
<feature type="compositionally biased region" description="Basic and acidic residues" evidence="5">
    <location>
        <begin position="172"/>
        <end position="181"/>
    </location>
</feature>
<gene>
    <name evidence="7" type="ORF">CVIRNUC_003852</name>
</gene>
<evidence type="ECO:0000256" key="4">
    <source>
        <dbReference type="ARBA" id="ARBA00023136"/>
    </source>
</evidence>
<keyword evidence="8" id="KW-1185">Reference proteome</keyword>
<dbReference type="Pfam" id="PF11744">
    <property type="entry name" value="ALMT"/>
    <property type="match status" value="1"/>
</dbReference>
<feature type="transmembrane region" description="Helical" evidence="6">
    <location>
        <begin position="35"/>
        <end position="58"/>
    </location>
</feature>
<keyword evidence="4 6" id="KW-0472">Membrane</keyword>
<name>A0AAV1I104_9CHLO</name>
<evidence type="ECO:0000313" key="7">
    <source>
        <dbReference type="EMBL" id="CAK0771349.1"/>
    </source>
</evidence>
<evidence type="ECO:0000256" key="2">
    <source>
        <dbReference type="ARBA" id="ARBA00022692"/>
    </source>
</evidence>
<dbReference type="Proteomes" id="UP001314263">
    <property type="component" value="Unassembled WGS sequence"/>
</dbReference>
<evidence type="ECO:0000256" key="6">
    <source>
        <dbReference type="SAM" id="Phobius"/>
    </source>
</evidence>
<evidence type="ECO:0000256" key="1">
    <source>
        <dbReference type="ARBA" id="ARBA00004141"/>
    </source>
</evidence>
<evidence type="ECO:0000313" key="8">
    <source>
        <dbReference type="Proteomes" id="UP001314263"/>
    </source>
</evidence>
<feature type="region of interest" description="Disordered" evidence="5">
    <location>
        <begin position="579"/>
        <end position="598"/>
    </location>
</feature>
<comment type="subcellular location">
    <subcellularLocation>
        <location evidence="1">Membrane</location>
        <topology evidence="1">Multi-pass membrane protein</topology>
    </subcellularLocation>
</comment>
<dbReference type="InterPro" id="IPR020966">
    <property type="entry name" value="ALMT"/>
</dbReference>
<comment type="caution">
    <text evidence="7">The sequence shown here is derived from an EMBL/GenBank/DDBJ whole genome shotgun (WGS) entry which is preliminary data.</text>
</comment>
<dbReference type="GO" id="GO:0016020">
    <property type="term" value="C:membrane"/>
    <property type="evidence" value="ECO:0007669"/>
    <property type="project" value="UniProtKB-SubCell"/>
</dbReference>